<dbReference type="Gene3D" id="3.80.10.10">
    <property type="entry name" value="Ribonuclease Inhibitor"/>
    <property type="match status" value="1"/>
</dbReference>
<evidence type="ECO:0008006" key="3">
    <source>
        <dbReference type="Google" id="ProtNLM"/>
    </source>
</evidence>
<sequence>MKIHYRVSGEGIEIVRCFGTDSQVVIPEQIEGKPVIKAAPYAFSARKDKEEIDVQTYDTDQIGQRSAEEKLLAGDVVEEVVFPNTMREIGRYIFYGCRNLKKLEFSDNLMQIGSGAFTVCGNLQKLIVHLQFGSKSCVKEILGELWQRMDVTFVYENGAFIGQKAELVFPGHYEEAVENTPARILYTQHHGSGNNYRQCFLAKELDYEKYDELFSMAVVMEKLPVLIDLCFRRLLFPIRLSTRGETAYQGYIRSHLEEIVPYLIKNEQTERIRLISGEKLWTPEGLDLAIECASDEQKPEILSLLMNERQQMQPVRKKKFVL</sequence>
<protein>
    <recommendedName>
        <fullName evidence="3">Leucine-rich repeat domain-containing protein</fullName>
    </recommendedName>
</protein>
<accession>A0A2N5NM20</accession>
<dbReference type="Pfam" id="PF13306">
    <property type="entry name" value="LRR_5"/>
    <property type="match status" value="1"/>
</dbReference>
<evidence type="ECO:0000313" key="2">
    <source>
        <dbReference type="Proteomes" id="UP000234849"/>
    </source>
</evidence>
<dbReference type="RefSeq" id="WP_101879158.1">
    <property type="nucleotide sequence ID" value="NZ_NIHM01000002.1"/>
</dbReference>
<dbReference type="Proteomes" id="UP000234849">
    <property type="component" value="Unassembled WGS sequence"/>
</dbReference>
<dbReference type="InterPro" id="IPR032675">
    <property type="entry name" value="LRR_dom_sf"/>
</dbReference>
<dbReference type="SUPFAM" id="SSF52058">
    <property type="entry name" value="L domain-like"/>
    <property type="match status" value="1"/>
</dbReference>
<gene>
    <name evidence="1" type="ORF">CDL18_02960</name>
</gene>
<reference evidence="1 2" key="1">
    <citation type="journal article" date="2017" name="Genome Med.">
        <title>A novel Ruminococcus gnavus clade enriched in inflammatory bowel disease patients.</title>
        <authorList>
            <person name="Hall A.B."/>
            <person name="Yassour M."/>
            <person name="Sauk J."/>
            <person name="Garner A."/>
            <person name="Jiang X."/>
            <person name="Arthur T."/>
            <person name="Lagoudas G.K."/>
            <person name="Vatanen T."/>
            <person name="Fornelos N."/>
            <person name="Wilson R."/>
            <person name="Bertha M."/>
            <person name="Cohen M."/>
            <person name="Garber J."/>
            <person name="Khalili H."/>
            <person name="Gevers D."/>
            <person name="Ananthakrishnan A.N."/>
            <person name="Kugathasan S."/>
            <person name="Lander E.S."/>
            <person name="Blainey P."/>
            <person name="Vlamakis H."/>
            <person name="Xavier R.J."/>
            <person name="Huttenhower C."/>
        </authorList>
    </citation>
    <scope>NUCLEOTIDE SEQUENCE [LARGE SCALE GENOMIC DNA]</scope>
    <source>
        <strain evidence="1 2">RJX1118</strain>
    </source>
</reference>
<comment type="caution">
    <text evidence="1">The sequence shown here is derived from an EMBL/GenBank/DDBJ whole genome shotgun (WGS) entry which is preliminary data.</text>
</comment>
<dbReference type="InterPro" id="IPR026906">
    <property type="entry name" value="LRR_5"/>
</dbReference>
<evidence type="ECO:0000313" key="1">
    <source>
        <dbReference type="EMBL" id="PLT57930.1"/>
    </source>
</evidence>
<name>A0A2N5NM20_MEDGN</name>
<proteinExistence type="predicted"/>
<dbReference type="AlphaFoldDB" id="A0A2N5NM20"/>
<organism evidence="1 2">
    <name type="scientific">Mediterraneibacter gnavus</name>
    <name type="common">Ruminococcus gnavus</name>
    <dbReference type="NCBI Taxonomy" id="33038"/>
    <lineage>
        <taxon>Bacteria</taxon>
        <taxon>Bacillati</taxon>
        <taxon>Bacillota</taxon>
        <taxon>Clostridia</taxon>
        <taxon>Lachnospirales</taxon>
        <taxon>Lachnospiraceae</taxon>
        <taxon>Mediterraneibacter</taxon>
    </lineage>
</organism>
<dbReference type="EMBL" id="NIHM01000002">
    <property type="protein sequence ID" value="PLT57930.1"/>
    <property type="molecule type" value="Genomic_DNA"/>
</dbReference>